<dbReference type="GO" id="GO:0034715">
    <property type="term" value="C:pICln-Sm protein complex"/>
    <property type="evidence" value="ECO:0007669"/>
    <property type="project" value="TreeGrafter"/>
</dbReference>
<protein>
    <recommendedName>
        <fullName evidence="8">Benzoylformate decarboxylase</fullName>
    </recommendedName>
</protein>
<comment type="caution">
    <text evidence="6">The sequence shown here is derived from an EMBL/GenBank/DDBJ whole genome shotgun (WGS) entry which is preliminary data.</text>
</comment>
<gene>
    <name evidence="6" type="ORF">PENVUL_c001G06372</name>
</gene>
<evidence type="ECO:0000313" key="6">
    <source>
        <dbReference type="EMBL" id="OQE12038.1"/>
    </source>
</evidence>
<evidence type="ECO:0000256" key="4">
    <source>
        <dbReference type="ARBA" id="ARBA00023242"/>
    </source>
</evidence>
<dbReference type="GO" id="GO:0000387">
    <property type="term" value="P:spliceosomal snRNP assembly"/>
    <property type="evidence" value="ECO:0007669"/>
    <property type="project" value="TreeGrafter"/>
</dbReference>
<dbReference type="AlphaFoldDB" id="A0A1V6SDP5"/>
<dbReference type="Proteomes" id="UP000191518">
    <property type="component" value="Unassembled WGS sequence"/>
</dbReference>
<evidence type="ECO:0000256" key="1">
    <source>
        <dbReference type="ARBA" id="ARBA00004123"/>
    </source>
</evidence>
<accession>A0A1V6SDP5</accession>
<evidence type="ECO:0000256" key="2">
    <source>
        <dbReference type="ARBA" id="ARBA00004496"/>
    </source>
</evidence>
<name>A0A1V6SDP5_9EURO</name>
<dbReference type="PANTHER" id="PTHR21399">
    <property type="entry name" value="CHLORIDE CONDUCTANCE REGULATORY PROTEIN ICLN"/>
    <property type="match status" value="1"/>
</dbReference>
<reference evidence="7" key="1">
    <citation type="journal article" date="2017" name="Nat. Microbiol.">
        <title>Global analysis of biosynthetic gene clusters reveals vast potential of secondary metabolite production in Penicillium species.</title>
        <authorList>
            <person name="Nielsen J.C."/>
            <person name="Grijseels S."/>
            <person name="Prigent S."/>
            <person name="Ji B."/>
            <person name="Dainat J."/>
            <person name="Nielsen K.F."/>
            <person name="Frisvad J.C."/>
            <person name="Workman M."/>
            <person name="Nielsen J."/>
        </authorList>
    </citation>
    <scope>NUCLEOTIDE SEQUENCE [LARGE SCALE GENOMIC DNA]</scope>
    <source>
        <strain evidence="7">IBT 29486</strain>
    </source>
</reference>
<dbReference type="GO" id="GO:0045292">
    <property type="term" value="P:mRNA cis splicing, via spliceosome"/>
    <property type="evidence" value="ECO:0007669"/>
    <property type="project" value="TreeGrafter"/>
</dbReference>
<feature type="region of interest" description="Disordered" evidence="5">
    <location>
        <begin position="318"/>
        <end position="361"/>
    </location>
</feature>
<keyword evidence="3" id="KW-0963">Cytoplasm</keyword>
<dbReference type="STRING" id="29845.A0A1V6SDP5"/>
<comment type="subcellular location">
    <subcellularLocation>
        <location evidence="2">Cytoplasm</location>
    </subcellularLocation>
    <subcellularLocation>
        <location evidence="1">Nucleus</location>
    </subcellularLocation>
</comment>
<dbReference type="GO" id="GO:0005829">
    <property type="term" value="C:cytosol"/>
    <property type="evidence" value="ECO:0007669"/>
    <property type="project" value="TreeGrafter"/>
</dbReference>
<dbReference type="InterPro" id="IPR011993">
    <property type="entry name" value="PH-like_dom_sf"/>
</dbReference>
<dbReference type="PANTHER" id="PTHR21399:SF0">
    <property type="entry name" value="METHYLOSOME SUBUNIT PICLN"/>
    <property type="match status" value="1"/>
</dbReference>
<sequence length="361" mass="39707">MLCIKRVHTQYSNRTRRVHNVCMYYFFAPELGEKLHPAREARFHSITTPESTLVIPFNPCVFLPQSYIYYSMEVISSSPEAASFVPLAEHQSRTPSSFYSGPPVLYHHSQRCKIVILERELLATPALNALRGQDAVNNSAASQDDDEKEVAISGVDTWVTSEKFFFFSPTASTGVSIPYPSISLHALQRLRVPDTDAEVQGLYMQVATPGAPSADDEEECITMTVVLPADATLQEPVETESDTPTQQLYDAVSACSNLHPDPVEQGDEDEEDGPKFISAEEHEGVFQLGNGDMPPPVDGSSGWITADNMDQFFDADGNWIAAGEPPSFPLGPGAGTVRAREGENGVEENGEEDETKWRKTD</sequence>
<evidence type="ECO:0000313" key="7">
    <source>
        <dbReference type="Proteomes" id="UP000191518"/>
    </source>
</evidence>
<proteinExistence type="predicted"/>
<organism evidence="6 7">
    <name type="scientific">Penicillium vulpinum</name>
    <dbReference type="NCBI Taxonomy" id="29845"/>
    <lineage>
        <taxon>Eukaryota</taxon>
        <taxon>Fungi</taxon>
        <taxon>Dikarya</taxon>
        <taxon>Ascomycota</taxon>
        <taxon>Pezizomycotina</taxon>
        <taxon>Eurotiomycetes</taxon>
        <taxon>Eurotiomycetidae</taxon>
        <taxon>Eurotiales</taxon>
        <taxon>Aspergillaceae</taxon>
        <taxon>Penicillium</taxon>
    </lineage>
</organism>
<evidence type="ECO:0008006" key="8">
    <source>
        <dbReference type="Google" id="ProtNLM"/>
    </source>
</evidence>
<feature type="compositionally biased region" description="Acidic residues" evidence="5">
    <location>
        <begin position="344"/>
        <end position="354"/>
    </location>
</feature>
<evidence type="ECO:0000256" key="3">
    <source>
        <dbReference type="ARBA" id="ARBA00022490"/>
    </source>
</evidence>
<dbReference type="InterPro" id="IPR039924">
    <property type="entry name" value="ICln/Lot5/Saf5"/>
</dbReference>
<keyword evidence="7" id="KW-1185">Reference proteome</keyword>
<dbReference type="EMBL" id="MDYP01000001">
    <property type="protein sequence ID" value="OQE12038.1"/>
    <property type="molecule type" value="Genomic_DNA"/>
</dbReference>
<keyword evidence="4" id="KW-0539">Nucleus</keyword>
<dbReference type="GO" id="GO:0005681">
    <property type="term" value="C:spliceosomal complex"/>
    <property type="evidence" value="ECO:0007669"/>
    <property type="project" value="TreeGrafter"/>
</dbReference>
<dbReference type="Gene3D" id="2.30.29.30">
    <property type="entry name" value="Pleckstrin-homology domain (PH domain)/Phosphotyrosine-binding domain (PTB)"/>
    <property type="match status" value="1"/>
</dbReference>
<evidence type="ECO:0000256" key="5">
    <source>
        <dbReference type="SAM" id="MobiDB-lite"/>
    </source>
</evidence>
<dbReference type="Pfam" id="PF03517">
    <property type="entry name" value="Voldacs"/>
    <property type="match status" value="1"/>
</dbReference>